<evidence type="ECO:0000313" key="1">
    <source>
        <dbReference type="EMBL" id="KAI9918153.1"/>
    </source>
</evidence>
<reference evidence="1 2" key="1">
    <citation type="journal article" date="2022" name="bioRxiv">
        <title>The genome of the oomycete Peronosclerospora sorghi, a cosmopolitan pathogen of maize and sorghum, is inflated with dispersed pseudogenes.</title>
        <authorList>
            <person name="Fletcher K."/>
            <person name="Martin F."/>
            <person name="Isakeit T."/>
            <person name="Cavanaugh K."/>
            <person name="Magill C."/>
            <person name="Michelmore R."/>
        </authorList>
    </citation>
    <scope>NUCLEOTIDE SEQUENCE [LARGE SCALE GENOMIC DNA]</scope>
    <source>
        <strain evidence="1">P6</strain>
    </source>
</reference>
<accession>A0ACC0WJQ5</accession>
<protein>
    <submittedName>
        <fullName evidence="1">Uncharacterized protein</fullName>
    </submittedName>
</protein>
<name>A0ACC0WJQ5_9STRA</name>
<proteinExistence type="predicted"/>
<sequence length="234" mass="26698">MALNVVPTCVPSIRMSSAASNWRKKTKTTPPDDGRLVSSFFASRNIEKRPRNEAKAHEAVAKVEGFTTSSTSEDAEEDDEVMPAVRRRTKRSRDIVESDDEVDASSCNDVDKIQSLTVDWDLSSREEDDVFEKELQYSTSAAKDWMAAFGRSRLPADTCEKKKKGSLSGWYSRRDKGHAKQNTNKSYLKRHPLMHAEANLYDESDKEEHYSRTHEEVVNCCKNVPRLRVNYDNQ</sequence>
<evidence type="ECO:0000313" key="2">
    <source>
        <dbReference type="Proteomes" id="UP001163321"/>
    </source>
</evidence>
<dbReference type="EMBL" id="CM047592">
    <property type="protein sequence ID" value="KAI9918153.1"/>
    <property type="molecule type" value="Genomic_DNA"/>
</dbReference>
<keyword evidence="2" id="KW-1185">Reference proteome</keyword>
<dbReference type="Proteomes" id="UP001163321">
    <property type="component" value="Chromosome 13"/>
</dbReference>
<gene>
    <name evidence="1" type="ORF">PsorP6_013061</name>
</gene>
<comment type="caution">
    <text evidence="1">The sequence shown here is derived from an EMBL/GenBank/DDBJ whole genome shotgun (WGS) entry which is preliminary data.</text>
</comment>
<organism evidence="1 2">
    <name type="scientific">Peronosclerospora sorghi</name>
    <dbReference type="NCBI Taxonomy" id="230839"/>
    <lineage>
        <taxon>Eukaryota</taxon>
        <taxon>Sar</taxon>
        <taxon>Stramenopiles</taxon>
        <taxon>Oomycota</taxon>
        <taxon>Peronosporomycetes</taxon>
        <taxon>Peronosporales</taxon>
        <taxon>Peronosporaceae</taxon>
        <taxon>Peronosclerospora</taxon>
    </lineage>
</organism>